<dbReference type="EMBL" id="VSRR010004313">
    <property type="protein sequence ID" value="MPC39270.1"/>
    <property type="molecule type" value="Genomic_DNA"/>
</dbReference>
<proteinExistence type="predicted"/>
<accession>A0A5B7EW71</accession>
<reference evidence="1 2" key="1">
    <citation type="submission" date="2019-05" db="EMBL/GenBank/DDBJ databases">
        <title>Another draft genome of Portunus trituberculatus and its Hox gene families provides insights of decapod evolution.</title>
        <authorList>
            <person name="Jeong J.-H."/>
            <person name="Song I."/>
            <person name="Kim S."/>
            <person name="Choi T."/>
            <person name="Kim D."/>
            <person name="Ryu S."/>
            <person name="Kim W."/>
        </authorList>
    </citation>
    <scope>NUCLEOTIDE SEQUENCE [LARGE SCALE GENOMIC DNA]</scope>
    <source>
        <tissue evidence="1">Muscle</tissue>
    </source>
</reference>
<sequence length="58" mass="6633">MNPPFLSLRTTRRGEWLPHTPPRHGSDGRLFGPRITAAWLSRVRLFVFFLIMVSSVPG</sequence>
<dbReference type="Proteomes" id="UP000324222">
    <property type="component" value="Unassembled WGS sequence"/>
</dbReference>
<gene>
    <name evidence="1" type="ORF">E2C01_032801</name>
</gene>
<evidence type="ECO:0000313" key="2">
    <source>
        <dbReference type="Proteomes" id="UP000324222"/>
    </source>
</evidence>
<organism evidence="1 2">
    <name type="scientific">Portunus trituberculatus</name>
    <name type="common">Swimming crab</name>
    <name type="synonym">Neptunus trituberculatus</name>
    <dbReference type="NCBI Taxonomy" id="210409"/>
    <lineage>
        <taxon>Eukaryota</taxon>
        <taxon>Metazoa</taxon>
        <taxon>Ecdysozoa</taxon>
        <taxon>Arthropoda</taxon>
        <taxon>Crustacea</taxon>
        <taxon>Multicrustacea</taxon>
        <taxon>Malacostraca</taxon>
        <taxon>Eumalacostraca</taxon>
        <taxon>Eucarida</taxon>
        <taxon>Decapoda</taxon>
        <taxon>Pleocyemata</taxon>
        <taxon>Brachyura</taxon>
        <taxon>Eubrachyura</taxon>
        <taxon>Portunoidea</taxon>
        <taxon>Portunidae</taxon>
        <taxon>Portuninae</taxon>
        <taxon>Portunus</taxon>
    </lineage>
</organism>
<protein>
    <submittedName>
        <fullName evidence="1">Uncharacterized protein</fullName>
    </submittedName>
</protein>
<name>A0A5B7EW71_PORTR</name>
<keyword evidence="2" id="KW-1185">Reference proteome</keyword>
<comment type="caution">
    <text evidence="1">The sequence shown here is derived from an EMBL/GenBank/DDBJ whole genome shotgun (WGS) entry which is preliminary data.</text>
</comment>
<evidence type="ECO:0000313" key="1">
    <source>
        <dbReference type="EMBL" id="MPC39270.1"/>
    </source>
</evidence>
<dbReference type="AlphaFoldDB" id="A0A5B7EW71"/>